<reference evidence="1" key="1">
    <citation type="submission" date="2014-11" db="EMBL/GenBank/DDBJ databases">
        <authorList>
            <person name="Amaro Gonzalez C."/>
        </authorList>
    </citation>
    <scope>NUCLEOTIDE SEQUENCE</scope>
</reference>
<reference evidence="1" key="2">
    <citation type="journal article" date="2015" name="Fish Shellfish Immunol.">
        <title>Early steps in the European eel (Anguilla anguilla)-Vibrio vulnificus interaction in the gills: Role of the RtxA13 toxin.</title>
        <authorList>
            <person name="Callol A."/>
            <person name="Pajuelo D."/>
            <person name="Ebbesson L."/>
            <person name="Teles M."/>
            <person name="MacKenzie S."/>
            <person name="Amaro C."/>
        </authorList>
    </citation>
    <scope>NUCLEOTIDE SEQUENCE</scope>
</reference>
<protein>
    <submittedName>
        <fullName evidence="1">Uncharacterized protein</fullName>
    </submittedName>
</protein>
<name>A0A0E9S0L4_ANGAN</name>
<organism evidence="1">
    <name type="scientific">Anguilla anguilla</name>
    <name type="common">European freshwater eel</name>
    <name type="synonym">Muraena anguilla</name>
    <dbReference type="NCBI Taxonomy" id="7936"/>
    <lineage>
        <taxon>Eukaryota</taxon>
        <taxon>Metazoa</taxon>
        <taxon>Chordata</taxon>
        <taxon>Craniata</taxon>
        <taxon>Vertebrata</taxon>
        <taxon>Euteleostomi</taxon>
        <taxon>Actinopterygii</taxon>
        <taxon>Neopterygii</taxon>
        <taxon>Teleostei</taxon>
        <taxon>Anguilliformes</taxon>
        <taxon>Anguillidae</taxon>
        <taxon>Anguilla</taxon>
    </lineage>
</organism>
<evidence type="ECO:0000313" key="1">
    <source>
        <dbReference type="EMBL" id="JAH34205.1"/>
    </source>
</evidence>
<dbReference type="EMBL" id="GBXM01074372">
    <property type="protein sequence ID" value="JAH34205.1"/>
    <property type="molecule type" value="Transcribed_RNA"/>
</dbReference>
<accession>A0A0E9S0L4</accession>
<dbReference type="AlphaFoldDB" id="A0A0E9S0L4"/>
<sequence length="43" mass="4905">MPSPSTTSWILSLPFNTTGKGQMRAMSLDVHHVPRQRTQHQFP</sequence>
<proteinExistence type="predicted"/>